<proteinExistence type="inferred from homology"/>
<dbReference type="PANTHER" id="PTHR15224">
    <property type="entry name" value="NADH DEHYDROGENASE [UBIQUINONE] IRON-SULFUR PROTEIN 5"/>
    <property type="match status" value="1"/>
</dbReference>
<feature type="region of interest" description="Disordered" evidence="17">
    <location>
        <begin position="68"/>
        <end position="105"/>
    </location>
</feature>
<dbReference type="GO" id="GO:0005758">
    <property type="term" value="C:mitochondrial intermembrane space"/>
    <property type="evidence" value="ECO:0007669"/>
    <property type="project" value="UniProtKB-SubCell"/>
</dbReference>
<evidence type="ECO:0000256" key="1">
    <source>
        <dbReference type="ARBA" id="ARBA00003195"/>
    </source>
</evidence>
<evidence type="ECO:0000313" key="19">
    <source>
        <dbReference type="Proteomes" id="UP000070444"/>
    </source>
</evidence>
<dbReference type="OMA" id="SRCFAYW"/>
<comment type="subcellular location">
    <subcellularLocation>
        <location evidence="3">Mitochondrion inner membrane</location>
        <topology evidence="3">Peripheral membrane protein</topology>
    </subcellularLocation>
    <subcellularLocation>
        <location evidence="2">Mitochondrion intermembrane space</location>
    </subcellularLocation>
</comment>
<dbReference type="AlphaFoldDB" id="A0A137P058"/>
<name>A0A137P058_CONC2</name>
<evidence type="ECO:0000256" key="10">
    <source>
        <dbReference type="ARBA" id="ARBA00022982"/>
    </source>
</evidence>
<feature type="disulfide bond" evidence="16">
    <location>
        <begin position="24"/>
        <end position="34"/>
    </location>
</feature>
<evidence type="ECO:0000256" key="3">
    <source>
        <dbReference type="ARBA" id="ARBA00004637"/>
    </source>
</evidence>
<evidence type="ECO:0000256" key="16">
    <source>
        <dbReference type="PIRSR" id="PIRSR619342-50"/>
    </source>
</evidence>
<dbReference type="GO" id="GO:0032981">
    <property type="term" value="P:mitochondrial respiratory chain complex I assembly"/>
    <property type="evidence" value="ECO:0007669"/>
    <property type="project" value="TreeGrafter"/>
</dbReference>
<dbReference type="CDD" id="cd24141">
    <property type="entry name" value="NDUFS5-like"/>
    <property type="match status" value="1"/>
</dbReference>
<comment type="function">
    <text evidence="1">Accessory subunit of the mitochondrial membrane respiratory chain NADH dehydrogenase (Complex I), that is believed not to be involved in catalysis. Complex I functions in the transfer of electrons from NADH to the respiratory chain. The immediate electron acceptor for the enzyme is believed to be ubiquinone.</text>
</comment>
<dbReference type="OrthoDB" id="9992197at2759"/>
<dbReference type="Proteomes" id="UP000070444">
    <property type="component" value="Unassembled WGS sequence"/>
</dbReference>
<dbReference type="PANTHER" id="PTHR15224:SF1">
    <property type="entry name" value="NADH DEHYDROGENASE [UBIQUINONE] IRON-SULFUR PROTEIN 5"/>
    <property type="match status" value="1"/>
</dbReference>
<evidence type="ECO:0000256" key="6">
    <source>
        <dbReference type="ARBA" id="ARBA00013482"/>
    </source>
</evidence>
<comment type="similarity">
    <text evidence="4">Belongs to the complex I NDUFS5 subunit family.</text>
</comment>
<feature type="compositionally biased region" description="Basic and acidic residues" evidence="17">
    <location>
        <begin position="71"/>
        <end position="83"/>
    </location>
</feature>
<evidence type="ECO:0000256" key="14">
    <source>
        <dbReference type="ARBA" id="ARBA00031222"/>
    </source>
</evidence>
<dbReference type="InterPro" id="IPR019342">
    <property type="entry name" value="NADH_UbQ_OxRdtase_FeS-su5"/>
</dbReference>
<evidence type="ECO:0000256" key="2">
    <source>
        <dbReference type="ARBA" id="ARBA00004569"/>
    </source>
</evidence>
<feature type="disulfide bond" evidence="16">
    <location>
        <begin position="14"/>
        <end position="44"/>
    </location>
</feature>
<evidence type="ECO:0000256" key="13">
    <source>
        <dbReference type="ARBA" id="ARBA00023157"/>
    </source>
</evidence>
<evidence type="ECO:0000256" key="9">
    <source>
        <dbReference type="ARBA" id="ARBA00022792"/>
    </source>
</evidence>
<comment type="subunit">
    <text evidence="5">Mammalian complex I is composed of 45 different subunits. This is a component of the iron-sulfur (IP) fragment of the enzyme.</text>
</comment>
<keyword evidence="8" id="KW-0679">Respiratory chain</keyword>
<evidence type="ECO:0000256" key="7">
    <source>
        <dbReference type="ARBA" id="ARBA00022448"/>
    </source>
</evidence>
<keyword evidence="7" id="KW-0813">Transport</keyword>
<evidence type="ECO:0000256" key="12">
    <source>
        <dbReference type="ARBA" id="ARBA00023136"/>
    </source>
</evidence>
<evidence type="ECO:0000256" key="11">
    <source>
        <dbReference type="ARBA" id="ARBA00023128"/>
    </source>
</evidence>
<keyword evidence="9" id="KW-0999">Mitochondrion inner membrane</keyword>
<gene>
    <name evidence="18" type="ORF">CONCODRAFT_19024</name>
</gene>
<evidence type="ECO:0000313" key="18">
    <source>
        <dbReference type="EMBL" id="KXN68372.1"/>
    </source>
</evidence>
<keyword evidence="13 16" id="KW-1015">Disulfide bond</keyword>
<dbReference type="EMBL" id="KQ964580">
    <property type="protein sequence ID" value="KXN68372.1"/>
    <property type="molecule type" value="Genomic_DNA"/>
</dbReference>
<sequence length="105" mass="11831">MASGFGLNGGRNRCFPFWQEVQKCYITSDKSVECKPFLDDYLECLHHTKEISRAKAIKAEENRQLSHRKKLEADAAKRGEKVPTEVLQPNLIDKANQPGAATEAK</sequence>
<protein>
    <recommendedName>
        <fullName evidence="6">NADH dehydrogenase [ubiquinone] iron-sulfur protein 5</fullName>
    </recommendedName>
    <alternativeName>
        <fullName evidence="14">Complex I-15 kDa</fullName>
    </alternativeName>
    <alternativeName>
        <fullName evidence="15">NADH-ubiquinone oxidoreductase 15 kDa subunit</fullName>
    </alternativeName>
</protein>
<evidence type="ECO:0000256" key="17">
    <source>
        <dbReference type="SAM" id="MobiDB-lite"/>
    </source>
</evidence>
<evidence type="ECO:0000256" key="15">
    <source>
        <dbReference type="ARBA" id="ARBA00032739"/>
    </source>
</evidence>
<reference evidence="18 19" key="1">
    <citation type="journal article" date="2015" name="Genome Biol. Evol.">
        <title>Phylogenomic analyses indicate that early fungi evolved digesting cell walls of algal ancestors of land plants.</title>
        <authorList>
            <person name="Chang Y."/>
            <person name="Wang S."/>
            <person name="Sekimoto S."/>
            <person name="Aerts A.L."/>
            <person name="Choi C."/>
            <person name="Clum A."/>
            <person name="LaButti K.M."/>
            <person name="Lindquist E.A."/>
            <person name="Yee Ngan C."/>
            <person name="Ohm R.A."/>
            <person name="Salamov A.A."/>
            <person name="Grigoriev I.V."/>
            <person name="Spatafora J.W."/>
            <person name="Berbee M.L."/>
        </authorList>
    </citation>
    <scope>NUCLEOTIDE SEQUENCE [LARGE SCALE GENOMIC DNA]</scope>
    <source>
        <strain evidence="18 19">NRRL 28638</strain>
    </source>
</reference>
<keyword evidence="19" id="KW-1185">Reference proteome</keyword>
<dbReference type="STRING" id="796925.A0A137P058"/>
<accession>A0A137P058</accession>
<evidence type="ECO:0000256" key="5">
    <source>
        <dbReference type="ARBA" id="ARBA00011261"/>
    </source>
</evidence>
<evidence type="ECO:0000256" key="8">
    <source>
        <dbReference type="ARBA" id="ARBA00022660"/>
    </source>
</evidence>
<keyword evidence="10" id="KW-0249">Electron transport</keyword>
<keyword evidence="12" id="KW-0472">Membrane</keyword>
<evidence type="ECO:0000256" key="4">
    <source>
        <dbReference type="ARBA" id="ARBA00007372"/>
    </source>
</evidence>
<keyword evidence="11" id="KW-0496">Mitochondrion</keyword>
<dbReference type="GO" id="GO:0005743">
    <property type="term" value="C:mitochondrial inner membrane"/>
    <property type="evidence" value="ECO:0007669"/>
    <property type="project" value="UniProtKB-SubCell"/>
</dbReference>
<organism evidence="18 19">
    <name type="scientific">Conidiobolus coronatus (strain ATCC 28846 / CBS 209.66 / NRRL 28638)</name>
    <name type="common">Delacroixia coronata</name>
    <dbReference type="NCBI Taxonomy" id="796925"/>
    <lineage>
        <taxon>Eukaryota</taxon>
        <taxon>Fungi</taxon>
        <taxon>Fungi incertae sedis</taxon>
        <taxon>Zoopagomycota</taxon>
        <taxon>Entomophthoromycotina</taxon>
        <taxon>Entomophthoromycetes</taxon>
        <taxon>Entomophthorales</taxon>
        <taxon>Ancylistaceae</taxon>
        <taxon>Conidiobolus</taxon>
    </lineage>
</organism>